<dbReference type="Gene3D" id="1.10.10.10">
    <property type="entry name" value="Winged helix-like DNA-binding domain superfamily/Winged helix DNA-binding domain"/>
    <property type="match status" value="1"/>
</dbReference>
<proteinExistence type="inferred from homology"/>
<dbReference type="RefSeq" id="WP_119597935.1">
    <property type="nucleotide sequence ID" value="NZ_QXQA01000001.1"/>
</dbReference>
<dbReference type="InterPro" id="IPR015424">
    <property type="entry name" value="PyrdxlP-dep_Trfase"/>
</dbReference>
<organism evidence="9 10">
    <name type="scientific">Paenibacillus nanensis</name>
    <dbReference type="NCBI Taxonomy" id="393251"/>
    <lineage>
        <taxon>Bacteria</taxon>
        <taxon>Bacillati</taxon>
        <taxon>Bacillota</taxon>
        <taxon>Bacilli</taxon>
        <taxon>Bacillales</taxon>
        <taxon>Paenibacillaceae</taxon>
        <taxon>Paenibacillus</taxon>
    </lineage>
</organism>
<dbReference type="OrthoDB" id="9808770at2"/>
<dbReference type="Pfam" id="PF00392">
    <property type="entry name" value="GntR"/>
    <property type="match status" value="1"/>
</dbReference>
<dbReference type="InterPro" id="IPR000524">
    <property type="entry name" value="Tscrpt_reg_HTH_GntR"/>
</dbReference>
<dbReference type="InterPro" id="IPR004839">
    <property type="entry name" value="Aminotransferase_I/II_large"/>
</dbReference>
<evidence type="ECO:0000256" key="5">
    <source>
        <dbReference type="ARBA" id="ARBA00023015"/>
    </source>
</evidence>
<evidence type="ECO:0000256" key="7">
    <source>
        <dbReference type="ARBA" id="ARBA00023163"/>
    </source>
</evidence>
<comment type="cofactor">
    <cofactor evidence="1">
        <name>pyridoxal 5'-phosphate</name>
        <dbReference type="ChEBI" id="CHEBI:597326"/>
    </cofactor>
</comment>
<keyword evidence="6" id="KW-0238">DNA-binding</keyword>
<sequence>MQLYRHLRTLIHEGVLKDGTKLPSILSLRNQIKVSKTTIETAYHMLLEEGYVYSKERSGLYVIHPGPPVSSDPPRKTAAIDFSLLAVDKASFPMRLWKAAVGESLLLLSESIHQYGDPFGEQGLRDSLAHYLRSSRGVVCSPEQIVIGSGFSYVLQLLSKLFGKQTKVGMERYSIAQVRTIFDQHPFHIVPFVVDENKVQLPSDEAGGLRLLYTTPSHRPAGAPLPYAHRLKMLQWAYENDGFIIEDDYDGELRISGKPVPAIQGLDRGDRVIYIGTFSKAFTPAIRINYMVLPRRLLHSLQSMPYTLSPPSRIDQTAVGLLLSRGHWYRHLRRMNQIYRKKYELLASCVQENMPQSVTIHNSGTALHMHLSVEAPVPSAILVEAARKEGVIVYESQDPDSESACGLSSIYLGFGGLDESEIRLGVQRLKSAWSSFLAEHSGFG</sequence>
<dbReference type="PROSITE" id="PS50949">
    <property type="entry name" value="HTH_GNTR"/>
    <property type="match status" value="1"/>
</dbReference>
<feature type="domain" description="HTH gntR-type" evidence="8">
    <location>
        <begin position="1"/>
        <end position="65"/>
    </location>
</feature>
<keyword evidence="9" id="KW-0808">Transferase</keyword>
<dbReference type="AlphaFoldDB" id="A0A3A1VHZ8"/>
<dbReference type="CDD" id="cd00609">
    <property type="entry name" value="AAT_like"/>
    <property type="match status" value="1"/>
</dbReference>
<dbReference type="SUPFAM" id="SSF53383">
    <property type="entry name" value="PLP-dependent transferases"/>
    <property type="match status" value="1"/>
</dbReference>
<dbReference type="Proteomes" id="UP000266482">
    <property type="component" value="Unassembled WGS sequence"/>
</dbReference>
<gene>
    <name evidence="9" type="ORF">D3P08_03110</name>
</gene>
<dbReference type="SUPFAM" id="SSF46785">
    <property type="entry name" value="Winged helix' DNA-binding domain"/>
    <property type="match status" value="1"/>
</dbReference>
<keyword evidence="7" id="KW-0804">Transcription</keyword>
<evidence type="ECO:0000256" key="2">
    <source>
        <dbReference type="ARBA" id="ARBA00005384"/>
    </source>
</evidence>
<reference evidence="9 10" key="1">
    <citation type="submission" date="2018-09" db="EMBL/GenBank/DDBJ databases">
        <title>Paenibacillus aracenensis nov. sp. isolated from a cave in southern Spain.</title>
        <authorList>
            <person name="Jurado V."/>
            <person name="Gutierrez-Patricio S."/>
            <person name="Gonzalez-Pimentel J.L."/>
            <person name="Miller A.Z."/>
            <person name="Laiz L."/>
            <person name="Saiz-Jimenez C."/>
        </authorList>
    </citation>
    <scope>NUCLEOTIDE SEQUENCE [LARGE SCALE GENOMIC DNA]</scope>
    <source>
        <strain evidence="9 10">DSM 22867</strain>
    </source>
</reference>
<accession>A0A3A1VHZ8</accession>
<dbReference type="GO" id="GO:0008483">
    <property type="term" value="F:transaminase activity"/>
    <property type="evidence" value="ECO:0007669"/>
    <property type="project" value="UniProtKB-KW"/>
</dbReference>
<name>A0A3A1VHZ8_9BACL</name>
<protein>
    <submittedName>
        <fullName evidence="9">PLP-dependent aminotransferase family protein</fullName>
    </submittedName>
</protein>
<dbReference type="GO" id="GO:0030170">
    <property type="term" value="F:pyridoxal phosphate binding"/>
    <property type="evidence" value="ECO:0007669"/>
    <property type="project" value="InterPro"/>
</dbReference>
<dbReference type="Pfam" id="PF00155">
    <property type="entry name" value="Aminotran_1_2"/>
    <property type="match status" value="1"/>
</dbReference>
<keyword evidence="3 9" id="KW-0032">Aminotransferase</keyword>
<dbReference type="SMART" id="SM00345">
    <property type="entry name" value="HTH_GNTR"/>
    <property type="match status" value="1"/>
</dbReference>
<dbReference type="CDD" id="cd07377">
    <property type="entry name" value="WHTH_GntR"/>
    <property type="match status" value="1"/>
</dbReference>
<dbReference type="Gene3D" id="3.40.640.10">
    <property type="entry name" value="Type I PLP-dependent aspartate aminotransferase-like (Major domain)"/>
    <property type="match status" value="1"/>
</dbReference>
<dbReference type="PANTHER" id="PTHR46577:SF1">
    <property type="entry name" value="HTH-TYPE TRANSCRIPTIONAL REGULATORY PROTEIN GABR"/>
    <property type="match status" value="1"/>
</dbReference>
<evidence type="ECO:0000256" key="4">
    <source>
        <dbReference type="ARBA" id="ARBA00022898"/>
    </source>
</evidence>
<comment type="similarity">
    <text evidence="2">In the C-terminal section; belongs to the class-I pyridoxal-phosphate-dependent aminotransferase family.</text>
</comment>
<dbReference type="InterPro" id="IPR051446">
    <property type="entry name" value="HTH_trans_reg/aminotransferase"/>
</dbReference>
<dbReference type="GO" id="GO:0003700">
    <property type="term" value="F:DNA-binding transcription factor activity"/>
    <property type="evidence" value="ECO:0007669"/>
    <property type="project" value="InterPro"/>
</dbReference>
<dbReference type="PANTHER" id="PTHR46577">
    <property type="entry name" value="HTH-TYPE TRANSCRIPTIONAL REGULATORY PROTEIN GABR"/>
    <property type="match status" value="1"/>
</dbReference>
<dbReference type="EMBL" id="QXQA01000001">
    <property type="protein sequence ID" value="RIX60559.1"/>
    <property type="molecule type" value="Genomic_DNA"/>
</dbReference>
<evidence type="ECO:0000256" key="6">
    <source>
        <dbReference type="ARBA" id="ARBA00023125"/>
    </source>
</evidence>
<dbReference type="GO" id="GO:0003677">
    <property type="term" value="F:DNA binding"/>
    <property type="evidence" value="ECO:0007669"/>
    <property type="project" value="UniProtKB-KW"/>
</dbReference>
<dbReference type="InterPro" id="IPR036388">
    <property type="entry name" value="WH-like_DNA-bd_sf"/>
</dbReference>
<evidence type="ECO:0000259" key="8">
    <source>
        <dbReference type="PROSITE" id="PS50949"/>
    </source>
</evidence>
<evidence type="ECO:0000313" key="9">
    <source>
        <dbReference type="EMBL" id="RIX60559.1"/>
    </source>
</evidence>
<dbReference type="InterPro" id="IPR015421">
    <property type="entry name" value="PyrdxlP-dep_Trfase_major"/>
</dbReference>
<comment type="caution">
    <text evidence="9">The sequence shown here is derived from an EMBL/GenBank/DDBJ whole genome shotgun (WGS) entry which is preliminary data.</text>
</comment>
<evidence type="ECO:0000256" key="1">
    <source>
        <dbReference type="ARBA" id="ARBA00001933"/>
    </source>
</evidence>
<keyword evidence="4" id="KW-0663">Pyridoxal phosphate</keyword>
<dbReference type="InterPro" id="IPR036390">
    <property type="entry name" value="WH_DNA-bd_sf"/>
</dbReference>
<evidence type="ECO:0000313" key="10">
    <source>
        <dbReference type="Proteomes" id="UP000266482"/>
    </source>
</evidence>
<keyword evidence="10" id="KW-1185">Reference proteome</keyword>
<evidence type="ECO:0000256" key="3">
    <source>
        <dbReference type="ARBA" id="ARBA00022576"/>
    </source>
</evidence>
<keyword evidence="5" id="KW-0805">Transcription regulation</keyword>